<dbReference type="SUPFAM" id="SSF52540">
    <property type="entry name" value="P-loop containing nucleoside triphosphate hydrolases"/>
    <property type="match status" value="1"/>
</dbReference>
<organism evidence="2 3">
    <name type="scientific">Tricholomella constricta</name>
    <dbReference type="NCBI Taxonomy" id="117010"/>
    <lineage>
        <taxon>Eukaryota</taxon>
        <taxon>Fungi</taxon>
        <taxon>Dikarya</taxon>
        <taxon>Basidiomycota</taxon>
        <taxon>Agaricomycotina</taxon>
        <taxon>Agaricomycetes</taxon>
        <taxon>Agaricomycetidae</taxon>
        <taxon>Agaricales</taxon>
        <taxon>Tricholomatineae</taxon>
        <taxon>Lyophyllaceae</taxon>
        <taxon>Tricholomella</taxon>
    </lineage>
</organism>
<dbReference type="Proteomes" id="UP000565441">
    <property type="component" value="Unassembled WGS sequence"/>
</dbReference>
<dbReference type="GO" id="GO:0016887">
    <property type="term" value="F:ATP hydrolysis activity"/>
    <property type="evidence" value="ECO:0007669"/>
    <property type="project" value="InterPro"/>
</dbReference>
<accession>A0A8H5HE83</accession>
<dbReference type="Pfam" id="PF00005">
    <property type="entry name" value="ABC_tran"/>
    <property type="match status" value="1"/>
</dbReference>
<feature type="domain" description="ABC transporter" evidence="1">
    <location>
        <begin position="54"/>
        <end position="155"/>
    </location>
</feature>
<proteinExistence type="predicted"/>
<dbReference type="InterPro" id="IPR027417">
    <property type="entry name" value="P-loop_NTPase"/>
</dbReference>
<dbReference type="EMBL" id="JAACJP010000010">
    <property type="protein sequence ID" value="KAF5381649.1"/>
    <property type="molecule type" value="Genomic_DNA"/>
</dbReference>
<evidence type="ECO:0000313" key="2">
    <source>
        <dbReference type="EMBL" id="KAF5381649.1"/>
    </source>
</evidence>
<comment type="caution">
    <text evidence="2">The sequence shown here is derived from an EMBL/GenBank/DDBJ whole genome shotgun (WGS) entry which is preliminary data.</text>
</comment>
<protein>
    <recommendedName>
        <fullName evidence="1">ABC transporter domain-containing protein</fullName>
    </recommendedName>
</protein>
<evidence type="ECO:0000313" key="3">
    <source>
        <dbReference type="Proteomes" id="UP000565441"/>
    </source>
</evidence>
<reference evidence="2 3" key="1">
    <citation type="journal article" date="2020" name="ISME J.">
        <title>Uncovering the hidden diversity of litter-decomposition mechanisms in mushroom-forming fungi.</title>
        <authorList>
            <person name="Floudas D."/>
            <person name="Bentzer J."/>
            <person name="Ahren D."/>
            <person name="Johansson T."/>
            <person name="Persson P."/>
            <person name="Tunlid A."/>
        </authorList>
    </citation>
    <scope>NUCLEOTIDE SEQUENCE [LARGE SCALE GENOMIC DNA]</scope>
    <source>
        <strain evidence="2 3">CBS 661.87</strain>
    </source>
</reference>
<dbReference type="OrthoDB" id="3598281at2759"/>
<dbReference type="Gene3D" id="3.40.50.300">
    <property type="entry name" value="P-loop containing nucleotide triphosphate hydrolases"/>
    <property type="match status" value="1"/>
</dbReference>
<keyword evidence="3" id="KW-1185">Reference proteome</keyword>
<sequence length="162" mass="17968">MSTYTAEDALKDIPAWIGRTEAFVDKFDSDMSSRGPWPKGWKTTLEDLQPPILTVAFIGGTGAGKSTLINAIVGMEAEPARLSSQKSRITAKPKNLVGDIRDDMERDRARIEKAKKSTRAPETARTKVSEAARKSWETLTAVYNTLTLDEFSTQCLEDLHFC</sequence>
<name>A0A8H5HE83_9AGAR</name>
<gene>
    <name evidence="2" type="ORF">D9615_005479</name>
</gene>
<dbReference type="GO" id="GO:0005524">
    <property type="term" value="F:ATP binding"/>
    <property type="evidence" value="ECO:0007669"/>
    <property type="project" value="InterPro"/>
</dbReference>
<dbReference type="AlphaFoldDB" id="A0A8H5HE83"/>
<evidence type="ECO:0000259" key="1">
    <source>
        <dbReference type="Pfam" id="PF00005"/>
    </source>
</evidence>
<dbReference type="InterPro" id="IPR003439">
    <property type="entry name" value="ABC_transporter-like_ATP-bd"/>
</dbReference>